<dbReference type="InterPro" id="IPR001330">
    <property type="entry name" value="Prenyltrans"/>
</dbReference>
<dbReference type="InterPro" id="IPR045089">
    <property type="entry name" value="PGGT1B-like"/>
</dbReference>
<name>A0A8K0JRL7_9TREE</name>
<protein>
    <recommendedName>
        <fullName evidence="3 9">Protein farnesyltransferase subunit beta</fullName>
        <shortName evidence="9">FTase-beta</shortName>
        <ecNumber evidence="2 9">2.5.1.58</ecNumber>
    </recommendedName>
</protein>
<dbReference type="InterPro" id="IPR026872">
    <property type="entry name" value="FTB"/>
</dbReference>
<evidence type="ECO:0000256" key="8">
    <source>
        <dbReference type="ARBA" id="ARBA00022833"/>
    </source>
</evidence>
<proteinExistence type="inferred from homology"/>
<dbReference type="EMBL" id="JABELV010000004">
    <property type="protein sequence ID" value="KAG7575364.1"/>
    <property type="molecule type" value="Genomic_DNA"/>
</dbReference>
<feature type="domain" description="Prenyltransferase alpha-alpha toroid" evidence="11">
    <location>
        <begin position="38"/>
        <end position="438"/>
    </location>
</feature>
<dbReference type="AlphaFoldDB" id="A0A8K0JRL7"/>
<feature type="region of interest" description="Disordered" evidence="10">
    <location>
        <begin position="1"/>
        <end position="21"/>
    </location>
</feature>
<dbReference type="GO" id="GO:0004660">
    <property type="term" value="F:protein farnesyltransferase activity"/>
    <property type="evidence" value="ECO:0007669"/>
    <property type="project" value="UniProtKB-UniRule"/>
</dbReference>
<dbReference type="InterPro" id="IPR008930">
    <property type="entry name" value="Terpenoid_cyclase/PrenylTrfase"/>
</dbReference>
<dbReference type="GO" id="GO:0008270">
    <property type="term" value="F:zinc ion binding"/>
    <property type="evidence" value="ECO:0007669"/>
    <property type="project" value="UniProtKB-UniRule"/>
</dbReference>
<sequence length="519" mass="57012">MSYPDDGVHTETSRSQAETEQKITATMATTPPSPPKTLNRSAHASFLGRHLLSLPSAYISLDASRPWLTYWSLHGFDLLGIGLDEEMKRRAIETVFSFQHPTGGFCGGPPPGHQPHLLPTYASVMTLAILCGDHSKKGGGTSEMGRAAWARLDRKGMYEFFMRCKQPDGGFVVCEGGEVDVRGIYCLLVCATLLDMLTPELVEGTATFLKNCQTYEGGFASASFPSSNPSVCPASAEAHGGYTSCAVFSWFLLQPLLRRNEKVQERQASSIDIDAVLRWGVMQQSYAVEGGGFRGRTNKLVDGCYGWWVGGLFAVLDSVVQGEEEAEEAVVAEPDVTATGTFTSGTQIQDGDKDEGKTKGDYVLGDGGEWEEVQGRDMLFNRTALQEYILIAAQSDKGGLRDKPGKSPDLYHTANNLSGLSSAQHLVRHLPSKVRELESHWKPSQCPSWLTERTKETEAESQERRRSIWAHSRGWVEDEESYLAVGGDVNRVNTTSPVFNALLLRVRPMVDFFYGQDAD</sequence>
<evidence type="ECO:0000256" key="4">
    <source>
        <dbReference type="ARBA" id="ARBA00022602"/>
    </source>
</evidence>
<gene>
    <name evidence="12" type="ORF">FFLO_00354</name>
</gene>
<evidence type="ECO:0000256" key="5">
    <source>
        <dbReference type="ARBA" id="ARBA00022679"/>
    </source>
</evidence>
<keyword evidence="8 9" id="KW-0862">Zinc</keyword>
<keyword evidence="5 9" id="KW-0808">Transferase</keyword>
<evidence type="ECO:0000256" key="7">
    <source>
        <dbReference type="ARBA" id="ARBA00022737"/>
    </source>
</evidence>
<dbReference type="PANTHER" id="PTHR11774:SF6">
    <property type="entry name" value="PROTEIN FARNESYLTRANSFERASE SUBUNIT BETA"/>
    <property type="match status" value="1"/>
</dbReference>
<comment type="similarity">
    <text evidence="1 9">Belongs to the protein prenyltransferase subunit beta family.</text>
</comment>
<dbReference type="Proteomes" id="UP000812966">
    <property type="component" value="Unassembled WGS sequence"/>
</dbReference>
<dbReference type="Gene3D" id="1.50.10.20">
    <property type="match status" value="1"/>
</dbReference>
<evidence type="ECO:0000256" key="10">
    <source>
        <dbReference type="SAM" id="MobiDB-lite"/>
    </source>
</evidence>
<evidence type="ECO:0000256" key="3">
    <source>
        <dbReference type="ARBA" id="ARBA00015798"/>
    </source>
</evidence>
<evidence type="ECO:0000313" key="12">
    <source>
        <dbReference type="EMBL" id="KAG7575364.1"/>
    </source>
</evidence>
<evidence type="ECO:0000256" key="2">
    <source>
        <dbReference type="ARBA" id="ARBA00012702"/>
    </source>
</evidence>
<comment type="caution">
    <text evidence="12">The sequence shown here is derived from an EMBL/GenBank/DDBJ whole genome shotgun (WGS) entry which is preliminary data.</text>
</comment>
<evidence type="ECO:0000256" key="9">
    <source>
        <dbReference type="RuleBase" id="RU365056"/>
    </source>
</evidence>
<evidence type="ECO:0000259" key="11">
    <source>
        <dbReference type="Pfam" id="PF00432"/>
    </source>
</evidence>
<dbReference type="GO" id="GO:0005965">
    <property type="term" value="C:protein farnesyltransferase complex"/>
    <property type="evidence" value="ECO:0007669"/>
    <property type="project" value="UniProtKB-UniRule"/>
</dbReference>
<dbReference type="SUPFAM" id="SSF48239">
    <property type="entry name" value="Terpenoid cyclases/Protein prenyltransferases"/>
    <property type="match status" value="1"/>
</dbReference>
<dbReference type="Pfam" id="PF00432">
    <property type="entry name" value="Prenyltrans"/>
    <property type="match status" value="1"/>
</dbReference>
<reference evidence="12" key="1">
    <citation type="submission" date="2020-04" db="EMBL/GenBank/DDBJ databases">
        <title>Analysis of mating type loci in Filobasidium floriforme.</title>
        <authorList>
            <person name="Nowrousian M."/>
        </authorList>
    </citation>
    <scope>NUCLEOTIDE SEQUENCE</scope>
    <source>
        <strain evidence="12">CBS 6242</strain>
    </source>
</reference>
<organism evidence="12 13">
    <name type="scientific">Filobasidium floriforme</name>
    <dbReference type="NCBI Taxonomy" id="5210"/>
    <lineage>
        <taxon>Eukaryota</taxon>
        <taxon>Fungi</taxon>
        <taxon>Dikarya</taxon>
        <taxon>Basidiomycota</taxon>
        <taxon>Agaricomycotina</taxon>
        <taxon>Tremellomycetes</taxon>
        <taxon>Filobasidiales</taxon>
        <taxon>Filobasidiaceae</taxon>
        <taxon>Filobasidium</taxon>
    </lineage>
</organism>
<comment type="function">
    <text evidence="9">Catalyzes the transfer of a farnesyl moiety from farnesyl diphosphate to a cysteine at the fourth position from the C-terminus of several proteins. The beta subunit is responsible for peptide-binding.</text>
</comment>
<comment type="subunit">
    <text evidence="9">Heterodimer of an alpha and a beta subunit.</text>
</comment>
<dbReference type="CDD" id="cd02893">
    <property type="entry name" value="FTase"/>
    <property type="match status" value="1"/>
</dbReference>
<comment type="catalytic activity">
    <reaction evidence="9">
        <text>L-cysteinyl-[protein] + (2E,6E)-farnesyl diphosphate = S-(2E,6E)-farnesyl-L-cysteinyl-[protein] + diphosphate</text>
        <dbReference type="Rhea" id="RHEA:13345"/>
        <dbReference type="Rhea" id="RHEA-COMP:10131"/>
        <dbReference type="Rhea" id="RHEA-COMP:11535"/>
        <dbReference type="ChEBI" id="CHEBI:29950"/>
        <dbReference type="ChEBI" id="CHEBI:33019"/>
        <dbReference type="ChEBI" id="CHEBI:86019"/>
        <dbReference type="ChEBI" id="CHEBI:175763"/>
    </reaction>
</comment>
<keyword evidence="4 9" id="KW-0637">Prenyltransferase</keyword>
<accession>A0A8K0JRL7</accession>
<keyword evidence="13" id="KW-1185">Reference proteome</keyword>
<dbReference type="EC" id="2.5.1.58" evidence="2 9"/>
<dbReference type="GO" id="GO:0097354">
    <property type="term" value="P:prenylation"/>
    <property type="evidence" value="ECO:0007669"/>
    <property type="project" value="UniProtKB-UniRule"/>
</dbReference>
<keyword evidence="7" id="KW-0677">Repeat</keyword>
<evidence type="ECO:0000256" key="1">
    <source>
        <dbReference type="ARBA" id="ARBA00010497"/>
    </source>
</evidence>
<dbReference type="OrthoDB" id="10261146at2759"/>
<comment type="cofactor">
    <cofactor evidence="9">
        <name>Zn(2+)</name>
        <dbReference type="ChEBI" id="CHEBI:29105"/>
    </cofactor>
    <text evidence="9">Binds 1 zinc ion per subunit.</text>
</comment>
<keyword evidence="6 9" id="KW-0479">Metal-binding</keyword>
<evidence type="ECO:0000313" key="13">
    <source>
        <dbReference type="Proteomes" id="UP000812966"/>
    </source>
</evidence>
<evidence type="ECO:0000256" key="6">
    <source>
        <dbReference type="ARBA" id="ARBA00022723"/>
    </source>
</evidence>
<dbReference type="PANTHER" id="PTHR11774">
    <property type="entry name" value="GERANYLGERANYL TRANSFERASE TYPE BETA SUBUNIT"/>
    <property type="match status" value="1"/>
</dbReference>